<evidence type="ECO:0000313" key="3">
    <source>
        <dbReference type="Proteomes" id="UP001341281"/>
    </source>
</evidence>
<evidence type="ECO:0000313" key="2">
    <source>
        <dbReference type="EMBL" id="WVZ69059.1"/>
    </source>
</evidence>
<gene>
    <name evidence="2" type="ORF">U9M48_017909</name>
</gene>
<protein>
    <submittedName>
        <fullName evidence="2">Uncharacterized protein</fullName>
    </submittedName>
</protein>
<dbReference type="AlphaFoldDB" id="A0AAQ3T8D8"/>
<sequence>MPIIADMQEARWKWHPNLRSNAMQAVKGAVDVQAKRTLAKQDEQQKAPRGRGPASQARG</sequence>
<feature type="region of interest" description="Disordered" evidence="1">
    <location>
        <begin position="35"/>
        <end position="59"/>
    </location>
</feature>
<dbReference type="EMBL" id="CP144748">
    <property type="protein sequence ID" value="WVZ69059.1"/>
    <property type="molecule type" value="Genomic_DNA"/>
</dbReference>
<evidence type="ECO:0000256" key="1">
    <source>
        <dbReference type="SAM" id="MobiDB-lite"/>
    </source>
</evidence>
<keyword evidence="3" id="KW-1185">Reference proteome</keyword>
<name>A0AAQ3T8D8_PASNO</name>
<dbReference type="Proteomes" id="UP001341281">
    <property type="component" value="Chromosome 04"/>
</dbReference>
<organism evidence="2 3">
    <name type="scientific">Paspalum notatum var. saurae</name>
    <dbReference type="NCBI Taxonomy" id="547442"/>
    <lineage>
        <taxon>Eukaryota</taxon>
        <taxon>Viridiplantae</taxon>
        <taxon>Streptophyta</taxon>
        <taxon>Embryophyta</taxon>
        <taxon>Tracheophyta</taxon>
        <taxon>Spermatophyta</taxon>
        <taxon>Magnoliopsida</taxon>
        <taxon>Liliopsida</taxon>
        <taxon>Poales</taxon>
        <taxon>Poaceae</taxon>
        <taxon>PACMAD clade</taxon>
        <taxon>Panicoideae</taxon>
        <taxon>Andropogonodae</taxon>
        <taxon>Paspaleae</taxon>
        <taxon>Paspalinae</taxon>
        <taxon>Paspalum</taxon>
    </lineage>
</organism>
<proteinExistence type="predicted"/>
<reference evidence="2 3" key="1">
    <citation type="submission" date="2024-02" db="EMBL/GenBank/DDBJ databases">
        <title>High-quality chromosome-scale genome assembly of Pensacola bahiagrass (Paspalum notatum Flugge var. saurae).</title>
        <authorList>
            <person name="Vega J.M."/>
            <person name="Podio M."/>
            <person name="Orjuela J."/>
            <person name="Siena L.A."/>
            <person name="Pessino S.C."/>
            <person name="Combes M.C."/>
            <person name="Mariac C."/>
            <person name="Albertini E."/>
            <person name="Pupilli F."/>
            <person name="Ortiz J.P.A."/>
            <person name="Leblanc O."/>
        </authorList>
    </citation>
    <scope>NUCLEOTIDE SEQUENCE [LARGE SCALE GENOMIC DNA]</scope>
    <source>
        <strain evidence="2">R1</strain>
        <tissue evidence="2">Leaf</tissue>
    </source>
</reference>
<accession>A0AAQ3T8D8</accession>